<evidence type="ECO:0000313" key="3">
    <source>
        <dbReference type="Proteomes" id="UP001158576"/>
    </source>
</evidence>
<keyword evidence="3" id="KW-1185">Reference proteome</keyword>
<proteinExistence type="predicted"/>
<evidence type="ECO:0000256" key="1">
    <source>
        <dbReference type="SAM" id="Phobius"/>
    </source>
</evidence>
<name>A0ABN7SJP4_OIKDI</name>
<keyword evidence="1" id="KW-1133">Transmembrane helix</keyword>
<feature type="transmembrane region" description="Helical" evidence="1">
    <location>
        <begin position="57"/>
        <end position="78"/>
    </location>
</feature>
<dbReference type="EMBL" id="OU015569">
    <property type="protein sequence ID" value="CAG5098794.1"/>
    <property type="molecule type" value="Genomic_DNA"/>
</dbReference>
<accession>A0ABN7SJP4</accession>
<organism evidence="2 3">
    <name type="scientific">Oikopleura dioica</name>
    <name type="common">Tunicate</name>
    <dbReference type="NCBI Taxonomy" id="34765"/>
    <lineage>
        <taxon>Eukaryota</taxon>
        <taxon>Metazoa</taxon>
        <taxon>Chordata</taxon>
        <taxon>Tunicata</taxon>
        <taxon>Appendicularia</taxon>
        <taxon>Copelata</taxon>
        <taxon>Oikopleuridae</taxon>
        <taxon>Oikopleura</taxon>
    </lineage>
</organism>
<dbReference type="Gene3D" id="1.20.1070.10">
    <property type="entry name" value="Rhodopsin 7-helix transmembrane proteins"/>
    <property type="match status" value="1"/>
</dbReference>
<reference evidence="2 3" key="1">
    <citation type="submission" date="2021-04" db="EMBL/GenBank/DDBJ databases">
        <authorList>
            <person name="Bliznina A."/>
        </authorList>
    </citation>
    <scope>NUCLEOTIDE SEQUENCE [LARGE SCALE GENOMIC DNA]</scope>
</reference>
<protein>
    <submittedName>
        <fullName evidence="2">Oidioi.mRNA.OKI2018_I69.XSR.g15982.t1.cds</fullName>
    </submittedName>
</protein>
<gene>
    <name evidence="2" type="ORF">OKIOD_LOCUS7540</name>
</gene>
<keyword evidence="1" id="KW-0812">Transmembrane</keyword>
<keyword evidence="1" id="KW-0472">Membrane</keyword>
<dbReference type="Proteomes" id="UP001158576">
    <property type="component" value="Chromosome XSR"/>
</dbReference>
<dbReference type="SUPFAM" id="SSF81321">
    <property type="entry name" value="Family A G protein-coupled receptor-like"/>
    <property type="match status" value="1"/>
</dbReference>
<evidence type="ECO:0000313" key="2">
    <source>
        <dbReference type="EMBL" id="CAG5098794.1"/>
    </source>
</evidence>
<sequence>MRSSESCISEMKRNFNNSIRKLDSTAPIEESFDFQDIPECTERSCSPDFGNSRFWDFYYYTVRMGVSFLIPLVIMIFCNVGMIRALMIVVRTQICWAPVNISNIISDLGRSQPGSFSAPLTESMSGIENGGQGGVGLWHLATRVGTDSDLVRTRSGSLSPDIKS</sequence>